<dbReference type="OrthoDB" id="747353at2759"/>
<evidence type="ECO:0000256" key="2">
    <source>
        <dbReference type="SAM" id="MobiDB-lite"/>
    </source>
</evidence>
<feature type="region of interest" description="Disordered" evidence="2">
    <location>
        <begin position="181"/>
        <end position="210"/>
    </location>
</feature>
<dbReference type="Gene3D" id="3.40.50.720">
    <property type="entry name" value="NAD(P)-binding Rossmann-like Domain"/>
    <property type="match status" value="1"/>
</dbReference>
<protein>
    <submittedName>
        <fullName evidence="3">BAG family molecular chaperone regulator 7</fullName>
    </submittedName>
</protein>
<dbReference type="AlphaFoldDB" id="A0A9N7NWD3"/>
<dbReference type="PANTHER" id="PTHR33322:SF3">
    <property type="entry name" value="BAG FAMILY MOLECULAR CHAPERONE REGULATOR 7"/>
    <property type="match status" value="1"/>
</dbReference>
<dbReference type="InterPro" id="IPR036291">
    <property type="entry name" value="NAD(P)-bd_dom_sf"/>
</dbReference>
<gene>
    <name evidence="3" type="ORF">SHERM_04452</name>
</gene>
<dbReference type="PANTHER" id="PTHR33322">
    <property type="entry name" value="BAG DOMAIN CONTAINING PROTEIN, EXPRESSED"/>
    <property type="match status" value="1"/>
</dbReference>
<keyword evidence="4" id="KW-1185">Reference proteome</keyword>
<keyword evidence="1" id="KW-0143">Chaperone</keyword>
<sequence>MNLREESQREMSNKKWREKKKVSLFWDPTIVLLSVFSHFLSSGDVLGRSDGSDTFATAVDGCDNVFHVAAVADFEERESEEVKARRVAIGTRAILQACGAVNPSARSGAPAAVNESSWADVEFLRSLRMFVEAYVVTNTATKKLPPEFGEKYGLDVVVVLLWWVVEPFICPCCPDSIQGDGGSAGPNPSHTPMRPRKQREEGPPALTRWKPAPTTQMLVSGEGGAAKIRDLDLFLPREWLRVRKELSPLDAAVLIQKSFRAYLNQTSQALCSLREMAVAKAKLKEMKGFFHNFSCRRLPAHDTEVRWN</sequence>
<evidence type="ECO:0000256" key="1">
    <source>
        <dbReference type="ARBA" id="ARBA00023186"/>
    </source>
</evidence>
<dbReference type="SUPFAM" id="SSF51735">
    <property type="entry name" value="NAD(P)-binding Rossmann-fold domains"/>
    <property type="match status" value="1"/>
</dbReference>
<proteinExistence type="predicted"/>
<evidence type="ECO:0000313" key="4">
    <source>
        <dbReference type="Proteomes" id="UP001153555"/>
    </source>
</evidence>
<dbReference type="InterPro" id="IPR040400">
    <property type="entry name" value="BAG5/6/7/8"/>
</dbReference>
<dbReference type="EMBL" id="CACSLK010030184">
    <property type="protein sequence ID" value="CAA0837489.1"/>
    <property type="molecule type" value="Genomic_DNA"/>
</dbReference>
<name>A0A9N7NWD3_STRHE</name>
<comment type="caution">
    <text evidence="3">The sequence shown here is derived from an EMBL/GenBank/DDBJ whole genome shotgun (WGS) entry which is preliminary data.</text>
</comment>
<evidence type="ECO:0000313" key="3">
    <source>
        <dbReference type="EMBL" id="CAA0837489.1"/>
    </source>
</evidence>
<reference evidence="3" key="1">
    <citation type="submission" date="2019-12" db="EMBL/GenBank/DDBJ databases">
        <authorList>
            <person name="Scholes J."/>
        </authorList>
    </citation>
    <scope>NUCLEOTIDE SEQUENCE</scope>
</reference>
<dbReference type="Proteomes" id="UP001153555">
    <property type="component" value="Unassembled WGS sequence"/>
</dbReference>
<dbReference type="GO" id="GO:0006457">
    <property type="term" value="P:protein folding"/>
    <property type="evidence" value="ECO:0007669"/>
    <property type="project" value="TreeGrafter"/>
</dbReference>
<dbReference type="GO" id="GO:0009506">
    <property type="term" value="C:plasmodesma"/>
    <property type="evidence" value="ECO:0007669"/>
    <property type="project" value="TreeGrafter"/>
</dbReference>
<accession>A0A9N7NWD3</accession>
<organism evidence="3 4">
    <name type="scientific">Striga hermonthica</name>
    <name type="common">Purple witchweed</name>
    <name type="synonym">Buchnera hermonthica</name>
    <dbReference type="NCBI Taxonomy" id="68872"/>
    <lineage>
        <taxon>Eukaryota</taxon>
        <taxon>Viridiplantae</taxon>
        <taxon>Streptophyta</taxon>
        <taxon>Embryophyta</taxon>
        <taxon>Tracheophyta</taxon>
        <taxon>Spermatophyta</taxon>
        <taxon>Magnoliopsida</taxon>
        <taxon>eudicotyledons</taxon>
        <taxon>Gunneridae</taxon>
        <taxon>Pentapetalae</taxon>
        <taxon>asterids</taxon>
        <taxon>lamiids</taxon>
        <taxon>Lamiales</taxon>
        <taxon>Orobanchaceae</taxon>
        <taxon>Buchnereae</taxon>
        <taxon>Striga</taxon>
    </lineage>
</organism>